<name>A0A2H0BJ03_9BACT</name>
<dbReference type="GO" id="GO:0004813">
    <property type="term" value="F:alanine-tRNA ligase activity"/>
    <property type="evidence" value="ECO:0007669"/>
    <property type="project" value="UniProtKB-EC"/>
</dbReference>
<dbReference type="InterPro" id="IPR018163">
    <property type="entry name" value="Thr/Ala-tRNA-synth_IIc_edit"/>
</dbReference>
<evidence type="ECO:0000256" key="9">
    <source>
        <dbReference type="ARBA" id="ARBA00023146"/>
    </source>
</evidence>
<proteinExistence type="inferred from homology"/>
<dbReference type="InterPro" id="IPR018162">
    <property type="entry name" value="Ala-tRNA-ligase_IIc_anticod-bd"/>
</dbReference>
<feature type="domain" description="Alanyl-transfer RNA synthetases family profile" evidence="10">
    <location>
        <begin position="1"/>
        <end position="579"/>
    </location>
</feature>
<evidence type="ECO:0000256" key="3">
    <source>
        <dbReference type="ARBA" id="ARBA00022555"/>
    </source>
</evidence>
<keyword evidence="9" id="KW-0030">Aminoacyl-tRNA synthetase</keyword>
<evidence type="ECO:0000313" key="12">
    <source>
        <dbReference type="Proteomes" id="UP000229847"/>
    </source>
</evidence>
<dbReference type="GO" id="GO:0002161">
    <property type="term" value="F:aminoacyl-tRNA deacylase activity"/>
    <property type="evidence" value="ECO:0007669"/>
    <property type="project" value="TreeGrafter"/>
</dbReference>
<keyword evidence="7" id="KW-0694">RNA-binding</keyword>
<evidence type="ECO:0000313" key="11">
    <source>
        <dbReference type="EMBL" id="PIP57621.1"/>
    </source>
</evidence>
<evidence type="ECO:0000256" key="7">
    <source>
        <dbReference type="ARBA" id="ARBA00022884"/>
    </source>
</evidence>
<keyword evidence="8" id="KW-0648">Protein biosynthesis</keyword>
<dbReference type="InterPro" id="IPR012947">
    <property type="entry name" value="tRNA_SAD"/>
</dbReference>
<comment type="similarity">
    <text evidence="1">Belongs to the class-II aminoacyl-tRNA synthetase family.</text>
</comment>
<dbReference type="SMART" id="SM00863">
    <property type="entry name" value="tRNA_SAD"/>
    <property type="match status" value="1"/>
</dbReference>
<accession>A0A2H0BJ03</accession>
<dbReference type="GO" id="GO:0006419">
    <property type="term" value="P:alanyl-tRNA aminoacylation"/>
    <property type="evidence" value="ECO:0007669"/>
    <property type="project" value="InterPro"/>
</dbReference>
<dbReference type="Gene3D" id="3.30.930.10">
    <property type="entry name" value="Bira Bifunctional Protein, Domain 2"/>
    <property type="match status" value="1"/>
</dbReference>
<dbReference type="EMBL" id="PCSW01000063">
    <property type="protein sequence ID" value="PIP57621.1"/>
    <property type="molecule type" value="Genomic_DNA"/>
</dbReference>
<dbReference type="PANTHER" id="PTHR11777:SF9">
    <property type="entry name" value="ALANINE--TRNA LIGASE, CYTOPLASMIC"/>
    <property type="match status" value="1"/>
</dbReference>
<sequence>MTSNDVREKYLKFFSSAPRMHREIVPAPLVLEGDPTTLFTSAGMQPLIPYLKGESHPKGKRLVDCQPSLRTVDIDEVGDNRHLTYLQMLGNWSLGDYFKKEQIPWIFEFFTKELGLAKEKLWVSVFDGTKDVPKDTETFEIWKSLGIPEERIFFYGTDKNWWSRSGSPEKMPEGEIGGPDSEIFFDFGTKHDPKFGKECHPNCNCGRFLEIGNSVFIEYEKKVDGSLKELPQKNVDFGGGLERITMAVNNLRDVFQIDIYEPIIKKIEKAVGKKYEENKKAFRIIADHIRASEALVSEGIIPANKLQGYILRRLIRRATLQIRNLKEDFSDKDFSAISDSPSILDEVKRFKDSLTCGLRELEKIGKVTGKVAFDLYQSYGFPLEITLDILSQRGEALNKDEFEKEFEKHKELSRTASAGMFKGGLADNSQEVTKLHTATHLLHASLRKILGEGVSQKGSNITPMRLRFDFSYPERLSEVEVQKVEDLINFQIEKDLPVTYEVLSLNEAISKGALHFFAEKYGKEVKVYTIGPETSLGSAFSSEICGGPHVAHTLEIGHVKIIKQEKVGAETLRIYAKLG</sequence>
<dbReference type="GO" id="GO:0005524">
    <property type="term" value="F:ATP binding"/>
    <property type="evidence" value="ECO:0007669"/>
    <property type="project" value="UniProtKB-KW"/>
</dbReference>
<gene>
    <name evidence="11" type="ORF">COX03_02065</name>
</gene>
<dbReference type="SUPFAM" id="SSF101353">
    <property type="entry name" value="Putative anticodon-binding domain of alanyl-tRNA synthetase (AlaRS)"/>
    <property type="match status" value="1"/>
</dbReference>
<dbReference type="PANTHER" id="PTHR11777">
    <property type="entry name" value="ALANYL-TRNA SYNTHETASE"/>
    <property type="match status" value="1"/>
</dbReference>
<keyword evidence="3" id="KW-0820">tRNA-binding</keyword>
<dbReference type="InterPro" id="IPR018165">
    <property type="entry name" value="Ala-tRNA-synth_IIc_core"/>
</dbReference>
<dbReference type="CDD" id="cd00673">
    <property type="entry name" value="AlaRS_core"/>
    <property type="match status" value="1"/>
</dbReference>
<dbReference type="SUPFAM" id="SSF55186">
    <property type="entry name" value="ThrRS/AlaRS common domain"/>
    <property type="match status" value="1"/>
</dbReference>
<dbReference type="InterPro" id="IPR050058">
    <property type="entry name" value="Ala-tRNA_ligase"/>
</dbReference>
<comment type="caution">
    <text evidence="11">The sequence shown here is derived from an EMBL/GenBank/DDBJ whole genome shotgun (WGS) entry which is preliminary data.</text>
</comment>
<dbReference type="Pfam" id="PF07973">
    <property type="entry name" value="tRNA_SAD"/>
    <property type="match status" value="1"/>
</dbReference>
<protein>
    <recommendedName>
        <fullName evidence="2">alanine--tRNA ligase</fullName>
        <ecNumber evidence="2">6.1.1.7</ecNumber>
    </recommendedName>
</protein>
<dbReference type="Proteomes" id="UP000229847">
    <property type="component" value="Unassembled WGS sequence"/>
</dbReference>
<dbReference type="PROSITE" id="PS50860">
    <property type="entry name" value="AA_TRNA_LIGASE_II_ALA"/>
    <property type="match status" value="1"/>
</dbReference>
<dbReference type="Pfam" id="PF01411">
    <property type="entry name" value="tRNA-synt_2c"/>
    <property type="match status" value="1"/>
</dbReference>
<dbReference type="AlphaFoldDB" id="A0A2H0BJ03"/>
<dbReference type="SUPFAM" id="SSF55681">
    <property type="entry name" value="Class II aaRS and biotin synthetases"/>
    <property type="match status" value="1"/>
</dbReference>
<dbReference type="Gene3D" id="3.30.980.10">
    <property type="entry name" value="Threonyl-trna Synthetase, Chain A, domain 2"/>
    <property type="match status" value="1"/>
</dbReference>
<dbReference type="Gene3D" id="3.30.54.20">
    <property type="match status" value="1"/>
</dbReference>
<evidence type="ECO:0000256" key="1">
    <source>
        <dbReference type="ARBA" id="ARBA00008226"/>
    </source>
</evidence>
<evidence type="ECO:0000256" key="8">
    <source>
        <dbReference type="ARBA" id="ARBA00022917"/>
    </source>
</evidence>
<evidence type="ECO:0000256" key="5">
    <source>
        <dbReference type="ARBA" id="ARBA00022741"/>
    </source>
</evidence>
<organism evidence="11 12">
    <name type="scientific">Candidatus Woesebacteria bacterium CG22_combo_CG10-13_8_21_14_all_39_10</name>
    <dbReference type="NCBI Taxonomy" id="1975059"/>
    <lineage>
        <taxon>Bacteria</taxon>
        <taxon>Candidatus Woeseibacteriota</taxon>
    </lineage>
</organism>
<dbReference type="InterPro" id="IPR045864">
    <property type="entry name" value="aa-tRNA-synth_II/BPL/LPL"/>
</dbReference>
<keyword evidence="5" id="KW-0547">Nucleotide-binding</keyword>
<evidence type="ECO:0000259" key="10">
    <source>
        <dbReference type="PROSITE" id="PS50860"/>
    </source>
</evidence>
<dbReference type="GO" id="GO:0005829">
    <property type="term" value="C:cytosol"/>
    <property type="evidence" value="ECO:0007669"/>
    <property type="project" value="TreeGrafter"/>
</dbReference>
<evidence type="ECO:0000256" key="6">
    <source>
        <dbReference type="ARBA" id="ARBA00022840"/>
    </source>
</evidence>
<dbReference type="PRINTS" id="PR00980">
    <property type="entry name" value="TRNASYNTHALA"/>
</dbReference>
<dbReference type="FunFam" id="3.30.980.10:FF:000004">
    <property type="entry name" value="Alanine--tRNA ligase, cytoplasmic"/>
    <property type="match status" value="1"/>
</dbReference>
<evidence type="ECO:0000256" key="2">
    <source>
        <dbReference type="ARBA" id="ARBA00013168"/>
    </source>
</evidence>
<evidence type="ECO:0000256" key="4">
    <source>
        <dbReference type="ARBA" id="ARBA00022598"/>
    </source>
</evidence>
<keyword evidence="6" id="KW-0067">ATP-binding</keyword>
<dbReference type="InterPro" id="IPR018164">
    <property type="entry name" value="Ala-tRNA-synth_IIc_N"/>
</dbReference>
<keyword evidence="4 11" id="KW-0436">Ligase</keyword>
<dbReference type="EC" id="6.1.1.7" evidence="2"/>
<dbReference type="GO" id="GO:0000049">
    <property type="term" value="F:tRNA binding"/>
    <property type="evidence" value="ECO:0007669"/>
    <property type="project" value="UniProtKB-KW"/>
</dbReference>
<reference evidence="11 12" key="1">
    <citation type="submission" date="2017-09" db="EMBL/GenBank/DDBJ databases">
        <title>Depth-based differentiation of microbial function through sediment-hosted aquifers and enrichment of novel symbionts in the deep terrestrial subsurface.</title>
        <authorList>
            <person name="Probst A.J."/>
            <person name="Ladd B."/>
            <person name="Jarett J.K."/>
            <person name="Geller-Mcgrath D.E."/>
            <person name="Sieber C.M."/>
            <person name="Emerson J.B."/>
            <person name="Anantharaman K."/>
            <person name="Thomas B.C."/>
            <person name="Malmstrom R."/>
            <person name="Stieglmeier M."/>
            <person name="Klingl A."/>
            <person name="Woyke T."/>
            <person name="Ryan C.M."/>
            <person name="Banfield J.F."/>
        </authorList>
    </citation>
    <scope>NUCLEOTIDE SEQUENCE [LARGE SCALE GENOMIC DNA]</scope>
    <source>
        <strain evidence="11">CG22_combo_CG10-13_8_21_14_all_39_10</strain>
    </source>
</reference>
<dbReference type="InterPro" id="IPR002318">
    <property type="entry name" value="Ala-tRNA-lgiase_IIc"/>
</dbReference>